<dbReference type="InterPro" id="IPR011029">
    <property type="entry name" value="DEATH-like_dom_sf"/>
</dbReference>
<dbReference type="AlphaFoldDB" id="A0A9J6BJX5"/>
<reference evidence="2" key="1">
    <citation type="submission" date="2021-03" db="EMBL/GenBank/DDBJ databases">
        <title>Chromosome level genome of the anhydrobiotic midge Polypedilum vanderplanki.</title>
        <authorList>
            <person name="Yoshida Y."/>
            <person name="Kikawada T."/>
            <person name="Gusev O."/>
        </authorList>
    </citation>
    <scope>NUCLEOTIDE SEQUENCE</scope>
    <source>
        <strain evidence="2">NIAS01</strain>
        <tissue evidence="2">Whole body or cell culture</tissue>
    </source>
</reference>
<keyword evidence="3" id="KW-1185">Reference proteome</keyword>
<dbReference type="SUPFAM" id="SSF47986">
    <property type="entry name" value="DEATH domain"/>
    <property type="match status" value="1"/>
</dbReference>
<dbReference type="Pfam" id="PF14786">
    <property type="entry name" value="Death_2"/>
    <property type="match status" value="1"/>
</dbReference>
<dbReference type="OrthoDB" id="4062651at2759"/>
<dbReference type="EMBL" id="JADBJN010000003">
    <property type="protein sequence ID" value="KAG5670193.1"/>
    <property type="molecule type" value="Genomic_DNA"/>
</dbReference>
<organism evidence="2 3">
    <name type="scientific">Polypedilum vanderplanki</name>
    <name type="common">Sleeping chironomid midge</name>
    <dbReference type="NCBI Taxonomy" id="319348"/>
    <lineage>
        <taxon>Eukaryota</taxon>
        <taxon>Metazoa</taxon>
        <taxon>Ecdysozoa</taxon>
        <taxon>Arthropoda</taxon>
        <taxon>Hexapoda</taxon>
        <taxon>Insecta</taxon>
        <taxon>Pterygota</taxon>
        <taxon>Neoptera</taxon>
        <taxon>Endopterygota</taxon>
        <taxon>Diptera</taxon>
        <taxon>Nematocera</taxon>
        <taxon>Chironomoidea</taxon>
        <taxon>Chironomidae</taxon>
        <taxon>Chironominae</taxon>
        <taxon>Polypedilum</taxon>
        <taxon>Polypedilum</taxon>
    </lineage>
</organism>
<feature type="domain" description="Tube Death" evidence="1">
    <location>
        <begin position="7"/>
        <end position="132"/>
    </location>
</feature>
<dbReference type="Gene3D" id="1.10.533.10">
    <property type="entry name" value="Death Domain, Fas"/>
    <property type="match status" value="1"/>
</dbReference>
<sequence>MNAPNITRDLELRHLPTIHQLNLSKILDVDDSVLSLLMSNIVKDLDNPSSQLRFNSTDIDDLREHSLRHGKSSILILFDEWSTMGKNRPKVKHLLDLLTKCQLYRAADFVSELLNEAHPIRPNTGPAARVNISLDESEESIENIIANLNYPFSSINLTKINRINYEKPAINTPNMNFVNEASLNGNNHDNQPTVTVASEQQISDLIIFSKSFSTHIPLVVEESRQDTTNSNSMAIPMTVNSSDNIESNFIPAISRLIESENNIPVFLQSNNISSQSQEQHQSDVPDFLDLMNNSNNYSTTTIEHTQSELSMNDSSQISHM</sequence>
<name>A0A9J6BJX5_POLVA</name>
<evidence type="ECO:0000313" key="3">
    <source>
        <dbReference type="Proteomes" id="UP001107558"/>
    </source>
</evidence>
<proteinExistence type="predicted"/>
<evidence type="ECO:0000313" key="2">
    <source>
        <dbReference type="EMBL" id="KAG5670193.1"/>
    </source>
</evidence>
<comment type="caution">
    <text evidence="2">The sequence shown here is derived from an EMBL/GenBank/DDBJ whole genome shotgun (WGS) entry which is preliminary data.</text>
</comment>
<dbReference type="InterPro" id="IPR029397">
    <property type="entry name" value="Tube_Death"/>
</dbReference>
<protein>
    <recommendedName>
        <fullName evidence="1">Tube Death domain-containing protein</fullName>
    </recommendedName>
</protein>
<evidence type="ECO:0000259" key="1">
    <source>
        <dbReference type="Pfam" id="PF14786"/>
    </source>
</evidence>
<accession>A0A9J6BJX5</accession>
<dbReference type="Proteomes" id="UP001107558">
    <property type="component" value="Chromosome 3"/>
</dbReference>
<gene>
    <name evidence="2" type="ORF">PVAND_000471</name>
</gene>